<dbReference type="AlphaFoldDB" id="A0A8X6HXY4"/>
<dbReference type="EMBL" id="BMAO01006809">
    <property type="protein sequence ID" value="GFR11734.1"/>
    <property type="molecule type" value="Genomic_DNA"/>
</dbReference>
<name>A0A8X6HXY4_TRICU</name>
<comment type="caution">
    <text evidence="1">The sequence shown here is derived from an EMBL/GenBank/DDBJ whole genome shotgun (WGS) entry which is preliminary data.</text>
</comment>
<reference evidence="1" key="1">
    <citation type="submission" date="2020-07" db="EMBL/GenBank/DDBJ databases">
        <title>Multicomponent nature underlies the extraordinary mechanical properties of spider dragline silk.</title>
        <authorList>
            <person name="Kono N."/>
            <person name="Nakamura H."/>
            <person name="Mori M."/>
            <person name="Yoshida Y."/>
            <person name="Ohtoshi R."/>
            <person name="Malay A.D."/>
            <person name="Moran D.A.P."/>
            <person name="Tomita M."/>
            <person name="Numata K."/>
            <person name="Arakawa K."/>
        </authorList>
    </citation>
    <scope>NUCLEOTIDE SEQUENCE</scope>
</reference>
<dbReference type="Proteomes" id="UP000887116">
    <property type="component" value="Unassembled WGS sequence"/>
</dbReference>
<organism evidence="1 2">
    <name type="scientific">Trichonephila clavata</name>
    <name type="common">Joro spider</name>
    <name type="synonym">Nephila clavata</name>
    <dbReference type="NCBI Taxonomy" id="2740835"/>
    <lineage>
        <taxon>Eukaryota</taxon>
        <taxon>Metazoa</taxon>
        <taxon>Ecdysozoa</taxon>
        <taxon>Arthropoda</taxon>
        <taxon>Chelicerata</taxon>
        <taxon>Arachnida</taxon>
        <taxon>Araneae</taxon>
        <taxon>Araneomorphae</taxon>
        <taxon>Entelegynae</taxon>
        <taxon>Araneoidea</taxon>
        <taxon>Nephilidae</taxon>
        <taxon>Trichonephila</taxon>
    </lineage>
</organism>
<gene>
    <name evidence="1" type="ORF">TNCT_683961</name>
</gene>
<keyword evidence="2" id="KW-1185">Reference proteome</keyword>
<evidence type="ECO:0000313" key="1">
    <source>
        <dbReference type="EMBL" id="GFR11734.1"/>
    </source>
</evidence>
<protein>
    <submittedName>
        <fullName evidence="1">Uncharacterized protein</fullName>
    </submittedName>
</protein>
<evidence type="ECO:0000313" key="2">
    <source>
        <dbReference type="Proteomes" id="UP000887116"/>
    </source>
</evidence>
<proteinExistence type="predicted"/>
<sequence length="94" mass="10561">MSGFSRLSAILTKARQRRLHSHHGVLQRRVSTSCKALTPQSCFNAPSNKHKNVQEEHRLRLGSSGGHQTNVEVIFRVPKNLKSIVHISSQLLLN</sequence>
<accession>A0A8X6HXY4</accession>